<evidence type="ECO:0000313" key="3">
    <source>
        <dbReference type="Proteomes" id="UP001330827"/>
    </source>
</evidence>
<dbReference type="EMBL" id="CP109114">
    <property type="protein sequence ID" value="WSC11431.1"/>
    <property type="molecule type" value="Genomic_DNA"/>
</dbReference>
<organism evidence="2 3">
    <name type="scientific">Streptomyces brevispora</name>
    <dbReference type="NCBI Taxonomy" id="887462"/>
    <lineage>
        <taxon>Bacteria</taxon>
        <taxon>Bacillati</taxon>
        <taxon>Actinomycetota</taxon>
        <taxon>Actinomycetes</taxon>
        <taxon>Kitasatosporales</taxon>
        <taxon>Streptomycetaceae</taxon>
        <taxon>Streptomyces</taxon>
    </lineage>
</organism>
<dbReference type="RefSeq" id="WP_326589264.1">
    <property type="nucleotide sequence ID" value="NZ_CP109114.1"/>
</dbReference>
<evidence type="ECO:0008006" key="4">
    <source>
        <dbReference type="Google" id="ProtNLM"/>
    </source>
</evidence>
<dbReference type="Proteomes" id="UP001330827">
    <property type="component" value="Chromosome"/>
</dbReference>
<dbReference type="EMBL" id="CP109114">
    <property type="protein sequence ID" value="WSC17680.1"/>
    <property type="molecule type" value="Genomic_DNA"/>
</dbReference>
<evidence type="ECO:0000313" key="1">
    <source>
        <dbReference type="EMBL" id="WSC11431.1"/>
    </source>
</evidence>
<evidence type="ECO:0000313" key="2">
    <source>
        <dbReference type="EMBL" id="WSC17680.1"/>
    </source>
</evidence>
<keyword evidence="3" id="KW-1185">Reference proteome</keyword>
<protein>
    <recommendedName>
        <fullName evidence="4">DUF2326 domain-containing protein</fullName>
    </recommendedName>
</protein>
<accession>A0ABZ1GCL3</accession>
<name>A0ABZ1GCL3_9ACTN</name>
<sequence>MLRRLSADDERFKEVSFVEGLNLIVASTTASSADTDSRNSAGKSSLIELIHFLLGARATNTTLAMNKALRHITLNRPGSGRDSIP</sequence>
<gene>
    <name evidence="1" type="ORF">OIE64_00045</name>
    <name evidence="2" type="ORF">OIE64_35995</name>
</gene>
<proteinExistence type="predicted"/>
<reference evidence="2 3" key="1">
    <citation type="submission" date="2022-10" db="EMBL/GenBank/DDBJ databases">
        <title>The complete genomes of actinobacterial strains from the NBC collection.</title>
        <authorList>
            <person name="Joergensen T.S."/>
            <person name="Alvarez Arevalo M."/>
            <person name="Sterndorff E.B."/>
            <person name="Faurdal D."/>
            <person name="Vuksanovic O."/>
            <person name="Mourched A.-S."/>
            <person name="Charusanti P."/>
            <person name="Shaw S."/>
            <person name="Blin K."/>
            <person name="Weber T."/>
        </authorList>
    </citation>
    <scope>NUCLEOTIDE SEQUENCE [LARGE SCALE GENOMIC DNA]</scope>
    <source>
        <strain evidence="2 3">NBC 01769</strain>
    </source>
</reference>